<name>G3UWT5_MOUSE</name>
<dbReference type="AGR" id="MGI:1329021"/>
<feature type="compositionally biased region" description="Acidic residues" evidence="1">
    <location>
        <begin position="38"/>
        <end position="47"/>
    </location>
</feature>
<feature type="region of interest" description="Disordered" evidence="1">
    <location>
        <begin position="1"/>
        <end position="67"/>
    </location>
</feature>
<dbReference type="ProteomicsDB" id="325037"/>
<evidence type="ECO:0000313" key="2">
    <source>
        <dbReference type="Ensembl" id="ENSMUSP00000133415.2"/>
    </source>
</evidence>
<reference evidence="2" key="4">
    <citation type="submission" date="2025-09" db="UniProtKB">
        <authorList>
            <consortium name="Ensembl"/>
        </authorList>
    </citation>
    <scope>IDENTIFICATION</scope>
    <source>
        <strain evidence="2">C57BL/6J</strain>
    </source>
</reference>
<accession>G3UWT5</accession>
<dbReference type="AlphaFoldDB" id="G3UWT5"/>
<keyword evidence="4" id="KW-1185">Reference proteome</keyword>
<reference evidence="2 4" key="2">
    <citation type="journal article" date="2011" name="PLoS Biol.">
        <title>Modernizing reference genome assemblies.</title>
        <authorList>
            <person name="Church D.M."/>
            <person name="Schneider V.A."/>
            <person name="Graves T."/>
            <person name="Auger K."/>
            <person name="Cunningham F."/>
            <person name="Bouk N."/>
            <person name="Chen H.C."/>
            <person name="Agarwala R."/>
            <person name="McLaren W.M."/>
            <person name="Ritchie G.R."/>
            <person name="Albracht D."/>
            <person name="Kremitzki M."/>
            <person name="Rock S."/>
            <person name="Kotkiewicz H."/>
            <person name="Kremitzki C."/>
            <person name="Wollam A."/>
            <person name="Trani L."/>
            <person name="Fulton L."/>
            <person name="Fulton R."/>
            <person name="Matthews L."/>
            <person name="Whitehead S."/>
            <person name="Chow W."/>
            <person name="Torrance J."/>
            <person name="Dunn M."/>
            <person name="Harden G."/>
            <person name="Threadgold G."/>
            <person name="Wood J."/>
            <person name="Collins J."/>
            <person name="Heath P."/>
            <person name="Griffiths G."/>
            <person name="Pelan S."/>
            <person name="Grafham D."/>
            <person name="Eichler E.E."/>
            <person name="Weinstock G."/>
            <person name="Mardis E.R."/>
            <person name="Wilson R.K."/>
            <person name="Howe K."/>
            <person name="Flicek P."/>
            <person name="Hubbard T."/>
        </authorList>
    </citation>
    <scope>NUCLEOTIDE SEQUENCE [LARGE SCALE GENOMIC DNA]</scope>
    <source>
        <strain evidence="2 4">C57BL/6J</strain>
    </source>
</reference>
<dbReference type="ExpressionAtlas" id="G3UWT5">
    <property type="expression patterns" value="baseline and differential"/>
</dbReference>
<proteinExistence type="predicted"/>
<evidence type="ECO:0000313" key="4">
    <source>
        <dbReference type="Proteomes" id="UP000000589"/>
    </source>
</evidence>
<reference evidence="2" key="3">
    <citation type="submission" date="2025-08" db="UniProtKB">
        <authorList>
            <consortium name="Ensembl"/>
        </authorList>
    </citation>
    <scope>IDENTIFICATION</scope>
    <source>
        <strain evidence="2">C57BL/6J</strain>
    </source>
</reference>
<feature type="compositionally biased region" description="Polar residues" evidence="1">
    <location>
        <begin position="53"/>
        <end position="67"/>
    </location>
</feature>
<dbReference type="Ensembl" id="ENSMUST00000172491.2">
    <property type="protein sequence ID" value="ENSMUSP00000133415.2"/>
    <property type="gene ID" value="ENSMUSG00000007035.16"/>
</dbReference>
<dbReference type="SMR" id="G3UWT5"/>
<organism evidence="2 4">
    <name type="scientific">Mus musculus</name>
    <name type="common">Mouse</name>
    <dbReference type="NCBI Taxonomy" id="10090"/>
    <lineage>
        <taxon>Eukaryota</taxon>
        <taxon>Metazoa</taxon>
        <taxon>Chordata</taxon>
        <taxon>Craniata</taxon>
        <taxon>Vertebrata</taxon>
        <taxon>Euteleostomi</taxon>
        <taxon>Mammalia</taxon>
        <taxon>Eutheria</taxon>
        <taxon>Euarchontoglires</taxon>
        <taxon>Glires</taxon>
        <taxon>Rodentia</taxon>
        <taxon>Myomorpha</taxon>
        <taxon>Muroidea</taxon>
        <taxon>Muridae</taxon>
        <taxon>Murinae</taxon>
        <taxon>Mus</taxon>
        <taxon>Mus</taxon>
    </lineage>
</organism>
<sequence length="67" mass="7161">MAFRATPGRTPPGPGPRSGIPSASFPSPQPPMAGPGGIEEEDEEEPAEFWMKSTPSLLSQVPNRMRL</sequence>
<dbReference type="Proteomes" id="UP000000589">
    <property type="component" value="Chromosome 17"/>
</dbReference>
<dbReference type="GeneTree" id="ENSGT00550000074977"/>
<evidence type="ECO:0000313" key="3">
    <source>
        <dbReference type="MGI" id="MGI:1329021"/>
    </source>
</evidence>
<dbReference type="VEuPathDB" id="HostDB:ENSMUSG00000007035"/>
<gene>
    <name evidence="2 3" type="primary">Msh5</name>
</gene>
<dbReference type="HOGENOM" id="CLU_2811710_0_0_1"/>
<dbReference type="MGI" id="MGI:1329021">
    <property type="gene designation" value="Msh5"/>
</dbReference>
<protein>
    <submittedName>
        <fullName evidence="2">MutS homolog 5</fullName>
    </submittedName>
</protein>
<reference evidence="2 4" key="1">
    <citation type="journal article" date="2009" name="PLoS Biol.">
        <title>Lineage-specific biology revealed by a finished genome assembly of the mouse.</title>
        <authorList>
            <consortium name="Mouse Genome Sequencing Consortium"/>
            <person name="Church D.M."/>
            <person name="Goodstadt L."/>
            <person name="Hillier L.W."/>
            <person name="Zody M.C."/>
            <person name="Goldstein S."/>
            <person name="She X."/>
            <person name="Bult C.J."/>
            <person name="Agarwala R."/>
            <person name="Cherry J.L."/>
            <person name="DiCuccio M."/>
            <person name="Hlavina W."/>
            <person name="Kapustin Y."/>
            <person name="Meric P."/>
            <person name="Maglott D."/>
            <person name="Birtle Z."/>
            <person name="Marques A.C."/>
            <person name="Graves T."/>
            <person name="Zhou S."/>
            <person name="Teague B."/>
            <person name="Potamousis K."/>
            <person name="Churas C."/>
            <person name="Place M."/>
            <person name="Herschleb J."/>
            <person name="Runnheim R."/>
            <person name="Forrest D."/>
            <person name="Amos-Landgraf J."/>
            <person name="Schwartz D.C."/>
            <person name="Cheng Z."/>
            <person name="Lindblad-Toh K."/>
            <person name="Eichler E.E."/>
            <person name="Ponting C.P."/>
        </authorList>
    </citation>
    <scope>NUCLEOTIDE SEQUENCE [LARGE SCALE GENOMIC DNA]</scope>
    <source>
        <strain evidence="2 4">C57BL/6J</strain>
    </source>
</reference>
<evidence type="ECO:0000256" key="1">
    <source>
        <dbReference type="SAM" id="MobiDB-lite"/>
    </source>
</evidence>
<dbReference type="Bgee" id="ENSMUSG00000007035">
    <property type="expression patterns" value="Expressed in spermatocyte and 62 other cell types or tissues"/>
</dbReference>